<feature type="transmembrane region" description="Helical" evidence="7">
    <location>
        <begin position="73"/>
        <end position="94"/>
    </location>
</feature>
<evidence type="ECO:0008006" key="10">
    <source>
        <dbReference type="Google" id="ProtNLM"/>
    </source>
</evidence>
<gene>
    <name evidence="8" type="ORF">A2462_06065</name>
</gene>
<keyword evidence="3" id="KW-1003">Cell membrane</keyword>
<evidence type="ECO:0000313" key="9">
    <source>
        <dbReference type="Proteomes" id="UP000177309"/>
    </source>
</evidence>
<evidence type="ECO:0000256" key="5">
    <source>
        <dbReference type="ARBA" id="ARBA00022989"/>
    </source>
</evidence>
<evidence type="ECO:0000313" key="8">
    <source>
        <dbReference type="EMBL" id="OGC35103.1"/>
    </source>
</evidence>
<sequence length="170" mass="19872">MRITRPGETQKIIITFVFLLLVWLLFTFSLDAFSLLLGVLFSFVIAVFTYDLFIDKEEKIQDGQLPRFQYSFAYIFVLLFEIYLGSFMVVYYVLSMKIKPGFVRIKTRLKSRFARALLANSITLTPGTVTVDLQEKELLVHCLNVKRQNVHQAARIIKGRTEAQLRRIFY</sequence>
<evidence type="ECO:0000256" key="2">
    <source>
        <dbReference type="ARBA" id="ARBA00006228"/>
    </source>
</evidence>
<keyword evidence="5 7" id="KW-1133">Transmembrane helix</keyword>
<dbReference type="AlphaFoldDB" id="A0A1F4TSR2"/>
<evidence type="ECO:0000256" key="7">
    <source>
        <dbReference type="SAM" id="Phobius"/>
    </source>
</evidence>
<feature type="transmembrane region" description="Helical" evidence="7">
    <location>
        <begin position="35"/>
        <end position="53"/>
    </location>
</feature>
<dbReference type="GO" id="GO:0005886">
    <property type="term" value="C:plasma membrane"/>
    <property type="evidence" value="ECO:0007669"/>
    <property type="project" value="UniProtKB-SubCell"/>
</dbReference>
<evidence type="ECO:0000256" key="4">
    <source>
        <dbReference type="ARBA" id="ARBA00022692"/>
    </source>
</evidence>
<name>A0A1F4TSR2_UNCSA</name>
<organism evidence="8 9">
    <name type="scientific">candidate division WOR-1 bacterium RIFOXYC2_FULL_41_25</name>
    <dbReference type="NCBI Taxonomy" id="1802586"/>
    <lineage>
        <taxon>Bacteria</taxon>
        <taxon>Bacillati</taxon>
        <taxon>Saganbacteria</taxon>
    </lineage>
</organism>
<dbReference type="PANTHER" id="PTHR34584">
    <property type="entry name" value="NA(+)/H(+) ANTIPORTER SUBUNIT E1"/>
    <property type="match status" value="1"/>
</dbReference>
<dbReference type="EMBL" id="MEUI01000008">
    <property type="protein sequence ID" value="OGC35103.1"/>
    <property type="molecule type" value="Genomic_DNA"/>
</dbReference>
<reference evidence="8 9" key="1">
    <citation type="journal article" date="2016" name="Nat. Commun.">
        <title>Thousands of microbial genomes shed light on interconnected biogeochemical processes in an aquifer system.</title>
        <authorList>
            <person name="Anantharaman K."/>
            <person name="Brown C.T."/>
            <person name="Hug L.A."/>
            <person name="Sharon I."/>
            <person name="Castelle C.J."/>
            <person name="Probst A.J."/>
            <person name="Thomas B.C."/>
            <person name="Singh A."/>
            <person name="Wilkins M.J."/>
            <person name="Karaoz U."/>
            <person name="Brodie E.L."/>
            <person name="Williams K.H."/>
            <person name="Hubbard S.S."/>
            <person name="Banfield J.F."/>
        </authorList>
    </citation>
    <scope>NUCLEOTIDE SEQUENCE [LARGE SCALE GENOMIC DNA]</scope>
</reference>
<proteinExistence type="inferred from homology"/>
<dbReference type="Pfam" id="PF01899">
    <property type="entry name" value="MNHE"/>
    <property type="match status" value="1"/>
</dbReference>
<evidence type="ECO:0000256" key="3">
    <source>
        <dbReference type="ARBA" id="ARBA00022475"/>
    </source>
</evidence>
<keyword evidence="4 7" id="KW-0812">Transmembrane</keyword>
<keyword evidence="6 7" id="KW-0472">Membrane</keyword>
<dbReference type="InterPro" id="IPR002758">
    <property type="entry name" value="Cation_antiport_E"/>
</dbReference>
<comment type="caution">
    <text evidence="8">The sequence shown here is derived from an EMBL/GenBank/DDBJ whole genome shotgun (WGS) entry which is preliminary data.</text>
</comment>
<dbReference type="PIRSF" id="PIRSF019239">
    <property type="entry name" value="MrpE"/>
    <property type="match status" value="1"/>
</dbReference>
<dbReference type="Proteomes" id="UP000177309">
    <property type="component" value="Unassembled WGS sequence"/>
</dbReference>
<accession>A0A1F4TSR2</accession>
<evidence type="ECO:0000256" key="1">
    <source>
        <dbReference type="ARBA" id="ARBA00004651"/>
    </source>
</evidence>
<protein>
    <recommendedName>
        <fullName evidence="10">Cation:proton antiporter</fullName>
    </recommendedName>
</protein>
<comment type="similarity">
    <text evidence="2">Belongs to the CPA3 antiporters (TC 2.A.63) subunit E family.</text>
</comment>
<dbReference type="GO" id="GO:0008324">
    <property type="term" value="F:monoatomic cation transmembrane transporter activity"/>
    <property type="evidence" value="ECO:0007669"/>
    <property type="project" value="InterPro"/>
</dbReference>
<dbReference type="PANTHER" id="PTHR34584:SF1">
    <property type="entry name" value="NA(+)_H(+) ANTIPORTER SUBUNIT E1"/>
    <property type="match status" value="1"/>
</dbReference>
<evidence type="ECO:0000256" key="6">
    <source>
        <dbReference type="ARBA" id="ARBA00023136"/>
    </source>
</evidence>
<comment type="subcellular location">
    <subcellularLocation>
        <location evidence="1">Cell membrane</location>
        <topology evidence="1">Multi-pass membrane protein</topology>
    </subcellularLocation>
</comment>